<accession>A0A0G2Y011</accession>
<evidence type="ECO:0000313" key="1">
    <source>
        <dbReference type="EMBL" id="AKI78948.1"/>
    </source>
</evidence>
<organism evidence="1 2">
    <name type="scientific">Acanthamoeba polyphaga mimivirus</name>
    <name type="common">APMV</name>
    <dbReference type="NCBI Taxonomy" id="212035"/>
    <lineage>
        <taxon>Viruses</taxon>
        <taxon>Varidnaviria</taxon>
        <taxon>Bamfordvirae</taxon>
        <taxon>Nucleocytoviricota</taxon>
        <taxon>Megaviricetes</taxon>
        <taxon>Imitervirales</taxon>
        <taxon>Mimiviridae</taxon>
        <taxon>Megamimivirinae</taxon>
        <taxon>Mimivirus</taxon>
        <taxon>Mimivirus bradfordmassiliense</taxon>
    </lineage>
</organism>
<dbReference type="EMBL" id="KM982401">
    <property type="protein sequence ID" value="AKI78948.1"/>
    <property type="molecule type" value="Genomic_DNA"/>
</dbReference>
<name>A0A0G2Y011_MIMIV</name>
<sequence length="276" mass="32628">MQAMKARINHNRLDENSFYKNGHIHHVRVQDQTIGWVRRVDRSIRTTVEFVVNVLQDYLTDAECSDFDVSHNIKEYLLKIPVVKSLEEMEDYLKQIPNGNISSTLAHIVSIPLGIPIEPYDLLVTDYQDTLHSFIDKIDNQAVREYLLPKIKSLKIGYWCAYTFLPETINQFHPLYLSWLDNKRVFSPNTLQLSEETRDKLNNFLEMYDIPDIGFFSVGDNGSKIIGWDYNYYRHTFCYVNLHEASNEVRKVWEFANQHFHIDTDFEQLEQLEQLE</sequence>
<evidence type="ECO:0000313" key="2">
    <source>
        <dbReference type="Proteomes" id="UP000241474"/>
    </source>
</evidence>
<protein>
    <submittedName>
        <fullName evidence="1">Uncharacterized protein</fullName>
    </submittedName>
</protein>
<proteinExistence type="predicted"/>
<reference evidence="1 2" key="1">
    <citation type="submission" date="2014-10" db="EMBL/GenBank/DDBJ databases">
        <title>Pan-genome analysis of Brazilian lineage A amoebal mimiviruses.</title>
        <authorList>
            <person name="Assis F.L."/>
            <person name="Abrahao J.S."/>
            <person name="Kroon E.G."/>
            <person name="Dornas F.P."/>
            <person name="Andrade K.R."/>
            <person name="Borato P.V.M."/>
            <person name="Pilotto M.R."/>
            <person name="Benamar S."/>
            <person name="LaScola B."/>
            <person name="Colson P."/>
        </authorList>
    </citation>
    <scope>NUCLEOTIDE SEQUENCE [LARGE SCALE GENOMIC DNA]</scope>
    <source>
        <strain evidence="1 2">Oyster</strain>
    </source>
</reference>
<organismHost>
    <name type="scientific">Acanthamoeba polyphaga</name>
    <name type="common">Amoeba</name>
    <dbReference type="NCBI Taxonomy" id="5757"/>
</organismHost>
<dbReference type="Proteomes" id="UP000241474">
    <property type="component" value="Segment"/>
</dbReference>